<evidence type="ECO:0000256" key="1">
    <source>
        <dbReference type="SAM" id="MobiDB-lite"/>
    </source>
</evidence>
<protein>
    <submittedName>
        <fullName evidence="2">Uncharacterized protein</fullName>
    </submittedName>
</protein>
<sequence>MHICLCNRNSDAPTRLRNQKGVWKMLRISAGRLNSYNNDTPPSYDRVTAADEESLPSYKEALERMLMQEAGNTSSSNSQSVLIDESSLYHTKFSQRYGRGVPHPTDSQSERRASSERIEHYSIAQQ</sequence>
<reference evidence="2 3" key="1">
    <citation type="journal article" date="2019" name="Sci. Rep.">
        <title>Orb-weaving spider Araneus ventricosus genome elucidates the spidroin gene catalogue.</title>
        <authorList>
            <person name="Kono N."/>
            <person name="Nakamura H."/>
            <person name="Ohtoshi R."/>
            <person name="Moran D.A.P."/>
            <person name="Shinohara A."/>
            <person name="Yoshida Y."/>
            <person name="Fujiwara M."/>
            <person name="Mori M."/>
            <person name="Tomita M."/>
            <person name="Arakawa K."/>
        </authorList>
    </citation>
    <scope>NUCLEOTIDE SEQUENCE [LARGE SCALE GENOMIC DNA]</scope>
</reference>
<feature type="compositionally biased region" description="Basic and acidic residues" evidence="1">
    <location>
        <begin position="108"/>
        <end position="120"/>
    </location>
</feature>
<comment type="caution">
    <text evidence="2">The sequence shown here is derived from an EMBL/GenBank/DDBJ whole genome shotgun (WGS) entry which is preliminary data.</text>
</comment>
<evidence type="ECO:0000313" key="3">
    <source>
        <dbReference type="Proteomes" id="UP000499080"/>
    </source>
</evidence>
<accession>A0A4Y2NDF9</accession>
<proteinExistence type="predicted"/>
<keyword evidence="3" id="KW-1185">Reference proteome</keyword>
<dbReference type="EMBL" id="BGPR01008997">
    <property type="protein sequence ID" value="GBN37321.1"/>
    <property type="molecule type" value="Genomic_DNA"/>
</dbReference>
<feature type="region of interest" description="Disordered" evidence="1">
    <location>
        <begin position="93"/>
        <end position="126"/>
    </location>
</feature>
<gene>
    <name evidence="2" type="ORF">AVEN_267670_1</name>
</gene>
<evidence type="ECO:0000313" key="2">
    <source>
        <dbReference type="EMBL" id="GBN37321.1"/>
    </source>
</evidence>
<organism evidence="2 3">
    <name type="scientific">Araneus ventricosus</name>
    <name type="common">Orbweaver spider</name>
    <name type="synonym">Epeira ventricosa</name>
    <dbReference type="NCBI Taxonomy" id="182803"/>
    <lineage>
        <taxon>Eukaryota</taxon>
        <taxon>Metazoa</taxon>
        <taxon>Ecdysozoa</taxon>
        <taxon>Arthropoda</taxon>
        <taxon>Chelicerata</taxon>
        <taxon>Arachnida</taxon>
        <taxon>Araneae</taxon>
        <taxon>Araneomorphae</taxon>
        <taxon>Entelegynae</taxon>
        <taxon>Araneoidea</taxon>
        <taxon>Araneidae</taxon>
        <taxon>Araneus</taxon>
    </lineage>
</organism>
<name>A0A4Y2NDF9_ARAVE</name>
<dbReference type="AlphaFoldDB" id="A0A4Y2NDF9"/>
<dbReference type="Proteomes" id="UP000499080">
    <property type="component" value="Unassembled WGS sequence"/>
</dbReference>